<reference evidence="1" key="1">
    <citation type="journal article" date="2020" name="Nature">
        <title>Giant virus diversity and host interactions through global metagenomics.</title>
        <authorList>
            <person name="Schulz F."/>
            <person name="Roux S."/>
            <person name="Paez-Espino D."/>
            <person name="Jungbluth S."/>
            <person name="Walsh D.A."/>
            <person name="Denef V.J."/>
            <person name="McMahon K.D."/>
            <person name="Konstantinidis K.T."/>
            <person name="Eloe-Fadrosh E.A."/>
            <person name="Kyrpides N.C."/>
            <person name="Woyke T."/>
        </authorList>
    </citation>
    <scope>NUCLEOTIDE SEQUENCE</scope>
    <source>
        <strain evidence="1">GVMAG-S-1101165-83</strain>
    </source>
</reference>
<proteinExistence type="predicted"/>
<dbReference type="EMBL" id="MN740769">
    <property type="protein sequence ID" value="QHU10488.1"/>
    <property type="molecule type" value="Genomic_DNA"/>
</dbReference>
<accession>A0A6C0K2Q4</accession>
<name>A0A6C0K2Q4_9ZZZZ</name>
<organism evidence="1">
    <name type="scientific">viral metagenome</name>
    <dbReference type="NCBI Taxonomy" id="1070528"/>
    <lineage>
        <taxon>unclassified sequences</taxon>
        <taxon>metagenomes</taxon>
        <taxon>organismal metagenomes</taxon>
    </lineage>
</organism>
<protein>
    <submittedName>
        <fullName evidence="1">Uncharacterized protein</fullName>
    </submittedName>
</protein>
<sequence>MSWATCYSGSNNIHFDFPPIMADGRVYSSWQPEAVVNDRIRHQENITTSWQYRQFLTHNASNIMKINNQEACSALGLPTHFQTNATPSSNVPYAFKSTFDTKTPGFGYCDSNLKQPYLTREQLQARMIAPIVNAPVNTNQ</sequence>
<evidence type="ECO:0000313" key="1">
    <source>
        <dbReference type="EMBL" id="QHU10488.1"/>
    </source>
</evidence>
<dbReference type="AlphaFoldDB" id="A0A6C0K2Q4"/>